<evidence type="ECO:0000313" key="5">
    <source>
        <dbReference type="EMBL" id="QWU99152.1"/>
    </source>
</evidence>
<dbReference type="GO" id="GO:0005975">
    <property type="term" value="P:carbohydrate metabolic process"/>
    <property type="evidence" value="ECO:0007669"/>
    <property type="project" value="InterPro"/>
</dbReference>
<evidence type="ECO:0000256" key="1">
    <source>
        <dbReference type="ARBA" id="ARBA00022801"/>
    </source>
</evidence>
<keyword evidence="1" id="KW-0378">Hydrolase</keyword>
<keyword evidence="6" id="KW-1185">Reference proteome</keyword>
<dbReference type="PROSITE" id="PS51910">
    <property type="entry name" value="GH18_2"/>
    <property type="match status" value="1"/>
</dbReference>
<dbReference type="PANTHER" id="PTHR45708:SF49">
    <property type="entry name" value="ENDOCHITINASE"/>
    <property type="match status" value="1"/>
</dbReference>
<evidence type="ECO:0000256" key="3">
    <source>
        <dbReference type="SAM" id="SignalP"/>
    </source>
</evidence>
<organism evidence="5 6">
    <name type="scientific">Francisella salimarina</name>
    <dbReference type="NCBI Taxonomy" id="2599927"/>
    <lineage>
        <taxon>Bacteria</taxon>
        <taxon>Pseudomonadati</taxon>
        <taxon>Pseudomonadota</taxon>
        <taxon>Gammaproteobacteria</taxon>
        <taxon>Thiotrichales</taxon>
        <taxon>Francisellaceae</taxon>
        <taxon>Francisella</taxon>
    </lineage>
</organism>
<dbReference type="GO" id="GO:0016798">
    <property type="term" value="F:hydrolase activity, acting on glycosyl bonds"/>
    <property type="evidence" value="ECO:0007669"/>
    <property type="project" value="UniProtKB-KW"/>
</dbReference>
<feature type="signal peptide" evidence="3">
    <location>
        <begin position="1"/>
        <end position="20"/>
    </location>
</feature>
<sequence length="949" mass="105676">MKRFFTLVVFCFLTIPFHIAAESVAGTQKNISKANLLPDRIIAGFLDVRTPGSTSRVDIQKAKSDGYNVVVIAYGEVYGTDIGLYTSSPTSIQTIIDKVRQAKKSGMKVLLAVGGVPNTFHPGVSKTDIEPKVFGKKMTEAQINTLANNIVNFLHKNNIDGIVYSFRKFTSADFINQLSLDIKKLDSKIVIVAEPQVNDYKLVTTGKSNDYDKVIQNGYIDYLFIQEYDTYPEYEPGFIADSYSRIVNDLHIPIHTKILIGEPTNAVSGGTNTVYHPEGNATLSLTTEQAVKLMLPQFEKLKFKPRFAGVTGWSLNTDYAADLYGDSEHSSGAFAKSLRECIYNNACAQVDKTIKGPVIAGILPLWAKSSSYDTVGKQINTTPVDIAMPKTKEYCEQNPEVCKYNVIIAAYATYIHGKGFELSFGEKNRGSDRLYSPEELKEFIGYMESKGKHVIVSIGGESSHIDWQAVNFDNLASVVKEYGFDGVNFNLPHSAIPKNDKTVEIAAMKISSLISSLRKNNKQFWLTFSPEWEYIVAPLAKNGEDNLYRESGYVELLDAIGMDKINYLFVSTFSGKPSEGIIGFDKNVNNDYVKISPIDGYDKFIASLAWALTTQDGFKVNKPKYSKIDKPIVISPEKLVFVIPATQGAVHGGRIYVLSESKINRAVTLMKENKASFAGFAIWSMDFDASNIKLEDLSDGYKHKPWSTTNIIASIKLPPVLSNIYMDSQVDSVNKRSIQPQKYIGDTHIIRYPYNIGTYDADTIVSFAGKMYKCKSMLEIKLCNDDAYIPNGLYGDLAWQELKSNNTKKSSKNKKYKLKAGEVANYPKGMGSYKVGQIVLAEGREFECQKERYCNDLSYSPMNKRGFLAWSNITNDITHVAADRQEIKPSGAEYIYPYSIEDYKGGTVVAVGNDLYRCNIGPESSLCTMSAYKPTGKYGTDAWTKISNR</sequence>
<proteinExistence type="predicted"/>
<dbReference type="KEGG" id="fsr:KQR59_08635"/>
<dbReference type="Proteomes" id="UP000683421">
    <property type="component" value="Chromosome"/>
</dbReference>
<dbReference type="InterPro" id="IPR001223">
    <property type="entry name" value="Glyco_hydro18_cat"/>
</dbReference>
<protein>
    <submittedName>
        <fullName evidence="5">Chitinase</fullName>
    </submittedName>
</protein>
<dbReference type="AlphaFoldDB" id="A0AAJ4NNW0"/>
<feature type="chain" id="PRO_5042495958" evidence="3">
    <location>
        <begin position="21"/>
        <end position="949"/>
    </location>
</feature>
<name>A0AAJ4NNW0_9GAMM</name>
<feature type="domain" description="GH18" evidence="4">
    <location>
        <begin position="40"/>
        <end position="341"/>
    </location>
</feature>
<dbReference type="RefSeq" id="WP_216692076.1">
    <property type="nucleotide sequence ID" value="NZ_CP076680.1"/>
</dbReference>
<keyword evidence="3" id="KW-0732">Signal</keyword>
<accession>A0AAJ4NNW0</accession>
<dbReference type="EMBL" id="CP076680">
    <property type="protein sequence ID" value="QWU99152.1"/>
    <property type="molecule type" value="Genomic_DNA"/>
</dbReference>
<gene>
    <name evidence="5" type="ORF">KQR59_08635</name>
</gene>
<dbReference type="InterPro" id="IPR050542">
    <property type="entry name" value="Glycosyl_Hydrlase18_Chitinase"/>
</dbReference>
<keyword evidence="2" id="KW-0326">Glycosidase</keyword>
<evidence type="ECO:0000313" key="6">
    <source>
        <dbReference type="Proteomes" id="UP000683421"/>
    </source>
</evidence>
<evidence type="ECO:0000256" key="2">
    <source>
        <dbReference type="ARBA" id="ARBA00023295"/>
    </source>
</evidence>
<evidence type="ECO:0000259" key="4">
    <source>
        <dbReference type="PROSITE" id="PS51910"/>
    </source>
</evidence>
<reference evidence="5 6" key="1">
    <citation type="submission" date="2021-06" db="EMBL/GenBank/DDBJ databases">
        <title>Ulceroglandular infection and bacteremia caused by Francisella salimarina in an immunocompromised patient, France.</title>
        <authorList>
            <person name="Hennebique A."/>
            <person name="Caspar Y."/>
            <person name="Maurin M."/>
            <person name="Boisset S."/>
            <person name="Pelloux I."/>
            <person name="Gallego-Hernanz M.P."/>
            <person name="Burucoa C."/>
            <person name="Cazenave-Roblot F."/>
            <person name="Plouzeau C."/>
            <person name="Rammaert B."/>
        </authorList>
    </citation>
    <scope>NUCLEOTIDE SEQUENCE [LARGE SCALE GENOMIC DNA]</scope>
    <source>
        <strain evidence="5 6">CHUGA-F75</strain>
    </source>
</reference>
<dbReference type="Pfam" id="PF00704">
    <property type="entry name" value="Glyco_hydro_18"/>
    <property type="match status" value="1"/>
</dbReference>
<dbReference type="PANTHER" id="PTHR45708">
    <property type="entry name" value="ENDOCHITINASE"/>
    <property type="match status" value="1"/>
</dbReference>